<dbReference type="Pfam" id="PF15304">
    <property type="entry name" value="AKAP2_C"/>
    <property type="match status" value="1"/>
</dbReference>
<keyword evidence="5" id="KW-1185">Reference proteome</keyword>
<reference evidence="4" key="2">
    <citation type="submission" date="2022-10" db="EMBL/GenBank/DDBJ databases">
        <authorList>
            <consortium name="ENA_rothamsted_submissions"/>
            <consortium name="culmorum"/>
            <person name="King R."/>
        </authorList>
    </citation>
    <scope>NUCLEOTIDE SEQUENCE</scope>
</reference>
<protein>
    <recommendedName>
        <fullName evidence="3">A-kinase anchor protein 2 C-terminal domain-containing protein</fullName>
    </recommendedName>
</protein>
<dbReference type="OrthoDB" id="6512841at2759"/>
<accession>A0A9N9S7Z1</accession>
<evidence type="ECO:0000259" key="3">
    <source>
        <dbReference type="Pfam" id="PF15304"/>
    </source>
</evidence>
<reference evidence="4" key="1">
    <citation type="submission" date="2022-01" db="EMBL/GenBank/DDBJ databases">
        <authorList>
            <person name="King R."/>
        </authorList>
    </citation>
    <scope>NUCLEOTIDE SEQUENCE</scope>
</reference>
<feature type="compositionally biased region" description="Low complexity" evidence="2">
    <location>
        <begin position="255"/>
        <end position="266"/>
    </location>
</feature>
<gene>
    <name evidence="4" type="ORF">CHIRRI_LOCUS12773</name>
</gene>
<sequence length="320" mass="36280">MGPVEQQEPSNECLLRIQNEISEVEKRELELRNEHALISPSSPTTNGTVTFDVDDDPLPADVIDVRPTSPQNICSKDHFKKNKIIEPQPKPQMHQLLTAPPLSRALSQPQLFNISPVKISSPHKGIMQKFIASRGKLNVGQVNQPAPTNNFKKNLIMAPIEFNSDSIKAFQNFEKALIERDKKGKPIRRGYVPVEEKIQTELRDLKNRETELKRLHKINVRDFDDEITPDEIDSSDWSPINGKLSKSIDALNSHSSPSPTIESSKPIPTPRNTAIRPAVSLATLINLEPEMEAPSSHKLIERWEHIIQENQQRERSYNIN</sequence>
<organism evidence="4 5">
    <name type="scientific">Chironomus riparius</name>
    <dbReference type="NCBI Taxonomy" id="315576"/>
    <lineage>
        <taxon>Eukaryota</taxon>
        <taxon>Metazoa</taxon>
        <taxon>Ecdysozoa</taxon>
        <taxon>Arthropoda</taxon>
        <taxon>Hexapoda</taxon>
        <taxon>Insecta</taxon>
        <taxon>Pterygota</taxon>
        <taxon>Neoptera</taxon>
        <taxon>Endopterygota</taxon>
        <taxon>Diptera</taxon>
        <taxon>Nematocera</taxon>
        <taxon>Chironomoidea</taxon>
        <taxon>Chironomidae</taxon>
        <taxon>Chironominae</taxon>
        <taxon>Chironomus</taxon>
    </lineage>
</organism>
<evidence type="ECO:0000313" key="5">
    <source>
        <dbReference type="Proteomes" id="UP001153620"/>
    </source>
</evidence>
<name>A0A9N9S7Z1_9DIPT</name>
<dbReference type="EMBL" id="OU895879">
    <property type="protein sequence ID" value="CAG9809955.1"/>
    <property type="molecule type" value="Genomic_DNA"/>
</dbReference>
<keyword evidence="1" id="KW-0175">Coiled coil</keyword>
<evidence type="ECO:0000313" key="4">
    <source>
        <dbReference type="EMBL" id="CAG9809955.1"/>
    </source>
</evidence>
<feature type="region of interest" description="Disordered" evidence="2">
    <location>
        <begin position="248"/>
        <end position="272"/>
    </location>
</feature>
<evidence type="ECO:0000256" key="2">
    <source>
        <dbReference type="SAM" id="MobiDB-lite"/>
    </source>
</evidence>
<proteinExistence type="predicted"/>
<dbReference type="Proteomes" id="UP001153620">
    <property type="component" value="Chromosome 3"/>
</dbReference>
<dbReference type="AlphaFoldDB" id="A0A9N9S7Z1"/>
<feature type="domain" description="A-kinase anchor protein 2 C-terminal" evidence="3">
    <location>
        <begin position="124"/>
        <end position="277"/>
    </location>
</feature>
<dbReference type="InterPro" id="IPR029304">
    <property type="entry name" value="AKAP2_C"/>
</dbReference>
<evidence type="ECO:0000256" key="1">
    <source>
        <dbReference type="ARBA" id="ARBA00023054"/>
    </source>
</evidence>